<dbReference type="KEGG" id="vg:5659141"/>
<proteinExistence type="predicted"/>
<dbReference type="RefSeq" id="YP_001497969.1">
    <property type="nucleotide sequence ID" value="NC_009898.1"/>
</dbReference>
<protein>
    <submittedName>
        <fullName evidence="1">Uncharacterized protein b773R</fullName>
    </submittedName>
</protein>
<dbReference type="EMBL" id="DQ491002">
    <property type="protein sequence ID" value="ABT15172.1"/>
    <property type="molecule type" value="Genomic_DNA"/>
</dbReference>
<accession>A7IXU8</accession>
<organism evidence="1 2">
    <name type="scientific">Paramecium bursaria Chlorella virus NY2A</name>
    <name type="common">PBCV-NY2A</name>
    <dbReference type="NCBI Taxonomy" id="46021"/>
    <lineage>
        <taxon>Viruses</taxon>
        <taxon>Varidnaviria</taxon>
        <taxon>Bamfordvirae</taxon>
        <taxon>Nucleocytoviricota</taxon>
        <taxon>Megaviricetes</taxon>
        <taxon>Algavirales</taxon>
        <taxon>Phycodnaviridae</taxon>
        <taxon>Chlorovirus</taxon>
        <taxon>Chlorovirus americanus</taxon>
    </lineage>
</organism>
<evidence type="ECO:0000313" key="1">
    <source>
        <dbReference type="EMBL" id="ABT15172.1"/>
    </source>
</evidence>
<sequence length="66" mass="7958">MYGFFLSLLFLSYHLLFLSLRQFFHCDRRTCFSNRWTTCRIICFRSHRSTWFAGLDVDPLFGIPSL</sequence>
<organismHost>
    <name type="scientific">Chlorella</name>
    <dbReference type="NCBI Taxonomy" id="3071"/>
</organismHost>
<gene>
    <name evidence="1" type="primary">b773R</name>
    <name evidence="1" type="ORF">NY2A_b773R</name>
</gene>
<dbReference type="GeneID" id="5659141"/>
<name>A7IXU8_PBCVN</name>
<dbReference type="Proteomes" id="UP000202419">
    <property type="component" value="Segment"/>
</dbReference>
<evidence type="ECO:0000313" key="2">
    <source>
        <dbReference type="Proteomes" id="UP000202419"/>
    </source>
</evidence>
<keyword evidence="2" id="KW-1185">Reference proteome</keyword>
<reference evidence="1 2" key="1">
    <citation type="journal article" date="2007" name="Virology">
        <title>Sequence and annotation of the 369-kb NY-2A and the 345-kb AR158 viruses that infect Chlorella NC64A.</title>
        <authorList>
            <person name="Fitzgerald L.A."/>
            <person name="Graves M.V."/>
            <person name="Li X."/>
            <person name="Feldblyum T."/>
            <person name="Nierman W.C."/>
            <person name="Van Etten J.L."/>
        </authorList>
    </citation>
    <scope>NUCLEOTIDE SEQUENCE [LARGE SCALE GENOMIC DNA]</scope>
    <source>
        <strain evidence="1 2">NY-2A</strain>
    </source>
</reference>